<evidence type="ECO:0000313" key="3">
    <source>
        <dbReference type="Proteomes" id="UP000078397"/>
    </source>
</evidence>
<dbReference type="RefSeq" id="XP_018148258.1">
    <property type="nucleotide sequence ID" value="XM_018290499.1"/>
</dbReference>
<sequence>MYLQTVLLALLATAAATPIIDARQISINQAQVAEFNQRVGDLRAVLQQIAQVTSDASAGVVAGQFNLGDQINRLNSAGGEINGAIDAIQGRLKDVLGQFSGTEDAAGKIAKGIFG</sequence>
<dbReference type="Proteomes" id="UP000078397">
    <property type="component" value="Unassembled WGS sequence"/>
</dbReference>
<feature type="chain" id="PRO_5008102325" evidence="1">
    <location>
        <begin position="17"/>
        <end position="115"/>
    </location>
</feature>
<feature type="signal peptide" evidence="1">
    <location>
        <begin position="1"/>
        <end position="16"/>
    </location>
</feature>
<proteinExistence type="predicted"/>
<dbReference type="EMBL" id="LSBJ02000001">
    <property type="protein sequence ID" value="OAQ72175.1"/>
    <property type="molecule type" value="Genomic_DNA"/>
</dbReference>
<accession>A0A179G2S6</accession>
<keyword evidence="1" id="KW-0732">Signal</keyword>
<dbReference type="GeneID" id="28854493"/>
<protein>
    <submittedName>
        <fullName evidence="2">Uncharacterized protein</fullName>
    </submittedName>
</protein>
<comment type="caution">
    <text evidence="2">The sequence shown here is derived from an EMBL/GenBank/DDBJ whole genome shotgun (WGS) entry which is preliminary data.</text>
</comment>
<name>A0A179G2S6_METCM</name>
<dbReference type="AlphaFoldDB" id="A0A179G2S6"/>
<dbReference type="KEGG" id="pchm:VFPPC_12722"/>
<evidence type="ECO:0000256" key="1">
    <source>
        <dbReference type="SAM" id="SignalP"/>
    </source>
</evidence>
<gene>
    <name evidence="2" type="ORF">VFPPC_12722</name>
</gene>
<organism evidence="2 3">
    <name type="scientific">Pochonia chlamydosporia 170</name>
    <dbReference type="NCBI Taxonomy" id="1380566"/>
    <lineage>
        <taxon>Eukaryota</taxon>
        <taxon>Fungi</taxon>
        <taxon>Dikarya</taxon>
        <taxon>Ascomycota</taxon>
        <taxon>Pezizomycotina</taxon>
        <taxon>Sordariomycetes</taxon>
        <taxon>Hypocreomycetidae</taxon>
        <taxon>Hypocreales</taxon>
        <taxon>Clavicipitaceae</taxon>
        <taxon>Pochonia</taxon>
    </lineage>
</organism>
<keyword evidence="3" id="KW-1185">Reference proteome</keyword>
<reference evidence="2 3" key="1">
    <citation type="journal article" date="2016" name="PLoS Pathog.">
        <title>Biosynthesis of antibiotic leucinostatins in bio-control fungus Purpureocillium lilacinum and their inhibition on phytophthora revealed by genome mining.</title>
        <authorList>
            <person name="Wang G."/>
            <person name="Liu Z."/>
            <person name="Lin R."/>
            <person name="Li E."/>
            <person name="Mao Z."/>
            <person name="Ling J."/>
            <person name="Yang Y."/>
            <person name="Yin W.B."/>
            <person name="Xie B."/>
        </authorList>
    </citation>
    <scope>NUCLEOTIDE SEQUENCE [LARGE SCALE GENOMIC DNA]</scope>
    <source>
        <strain evidence="2">170</strain>
    </source>
</reference>
<dbReference type="OrthoDB" id="4925498at2759"/>
<evidence type="ECO:0000313" key="2">
    <source>
        <dbReference type="EMBL" id="OAQ72175.1"/>
    </source>
</evidence>